<organism evidence="12 13">
    <name type="scientific">Candidatus Haliotispira prima</name>
    <dbReference type="NCBI Taxonomy" id="3034016"/>
    <lineage>
        <taxon>Bacteria</taxon>
        <taxon>Pseudomonadati</taxon>
        <taxon>Spirochaetota</taxon>
        <taxon>Spirochaetia</taxon>
        <taxon>Spirochaetales</taxon>
        <taxon>Spirochaetaceae</taxon>
        <taxon>Candidatus Haliotispira</taxon>
    </lineage>
</organism>
<protein>
    <recommendedName>
        <fullName evidence="4 9">Trigger factor</fullName>
        <shortName evidence="9">TF</shortName>
        <ecNumber evidence="3 9">5.2.1.8</ecNumber>
    </recommendedName>
    <alternativeName>
        <fullName evidence="8 9">PPIase</fullName>
    </alternativeName>
</protein>
<dbReference type="SUPFAM" id="SSF109998">
    <property type="entry name" value="Triger factor/SurA peptide-binding domain-like"/>
    <property type="match status" value="1"/>
</dbReference>
<comment type="function">
    <text evidence="9">Involved in protein export. Acts as a chaperone by maintaining the newly synthesized protein in an open conformation. Functions as a peptidyl-prolyl cis-trans isomerase.</text>
</comment>
<evidence type="ECO:0000256" key="2">
    <source>
        <dbReference type="ARBA" id="ARBA00005464"/>
    </source>
</evidence>
<proteinExistence type="inferred from homology"/>
<accession>A0ABY8MGP5</accession>
<keyword evidence="9" id="KW-0131">Cell cycle</keyword>
<keyword evidence="5 9" id="KW-0697">Rotamase</keyword>
<dbReference type="InterPro" id="IPR008881">
    <property type="entry name" value="Trigger_fac_ribosome-bd_bac"/>
</dbReference>
<dbReference type="InterPro" id="IPR027304">
    <property type="entry name" value="Trigger_fact/SurA_dom_sf"/>
</dbReference>
<comment type="subcellular location">
    <subcellularLocation>
        <location evidence="9">Cytoplasm</location>
    </subcellularLocation>
    <text evidence="9">About half TF is bound to the ribosome near the polypeptide exit tunnel while the other half is free in the cytoplasm.</text>
</comment>
<comment type="domain">
    <text evidence="9">Consists of 3 domains; the N-terminus binds the ribosome, the middle domain has PPIase activity, while the C-terminus has intrinsic chaperone activity on its own.</text>
</comment>
<evidence type="ECO:0000259" key="11">
    <source>
        <dbReference type="Pfam" id="PF05698"/>
    </source>
</evidence>
<dbReference type="Gene3D" id="1.10.3120.10">
    <property type="entry name" value="Trigger factor, C-terminal domain"/>
    <property type="match status" value="1"/>
</dbReference>
<feature type="domain" description="Trigger factor C-terminal" evidence="11">
    <location>
        <begin position="288"/>
        <end position="441"/>
    </location>
</feature>
<dbReference type="SUPFAM" id="SSF102735">
    <property type="entry name" value="Trigger factor ribosome-binding domain"/>
    <property type="match status" value="1"/>
</dbReference>
<keyword evidence="13" id="KW-1185">Reference proteome</keyword>
<dbReference type="InterPro" id="IPR005215">
    <property type="entry name" value="Trig_fac"/>
</dbReference>
<dbReference type="InterPro" id="IPR008880">
    <property type="entry name" value="Trigger_fac_C"/>
</dbReference>
<dbReference type="PANTHER" id="PTHR30560">
    <property type="entry name" value="TRIGGER FACTOR CHAPERONE AND PEPTIDYL-PROLYL CIS/TRANS ISOMERASE"/>
    <property type="match status" value="1"/>
</dbReference>
<dbReference type="Pfam" id="PF05697">
    <property type="entry name" value="Trigger_N"/>
    <property type="match status" value="1"/>
</dbReference>
<keyword evidence="6 9" id="KW-0143">Chaperone</keyword>
<name>A0ABY8MGP5_9SPIO</name>
<evidence type="ECO:0000256" key="1">
    <source>
        <dbReference type="ARBA" id="ARBA00000971"/>
    </source>
</evidence>
<dbReference type="HAMAP" id="MF_00303">
    <property type="entry name" value="Trigger_factor_Tig"/>
    <property type="match status" value="1"/>
</dbReference>
<keyword evidence="7 9" id="KW-0413">Isomerase</keyword>
<evidence type="ECO:0000256" key="9">
    <source>
        <dbReference type="HAMAP-Rule" id="MF_00303"/>
    </source>
</evidence>
<dbReference type="InterPro" id="IPR036611">
    <property type="entry name" value="Trigger_fac_ribosome-bd_sf"/>
</dbReference>
<evidence type="ECO:0000313" key="13">
    <source>
        <dbReference type="Proteomes" id="UP001228690"/>
    </source>
</evidence>
<reference evidence="12 13" key="1">
    <citation type="submission" date="2023-04" db="EMBL/GenBank/DDBJ databases">
        <title>Spirochaete genome identified in red abalone sample constitutes a novel genus.</title>
        <authorList>
            <person name="Sharma S.P."/>
            <person name="Purcell C.M."/>
            <person name="Hyde J.R."/>
            <person name="Severin A.J."/>
        </authorList>
    </citation>
    <scope>NUCLEOTIDE SEQUENCE [LARGE SCALE GENOMIC DNA]</scope>
    <source>
        <strain evidence="12 13">SP-2023</strain>
    </source>
</reference>
<dbReference type="NCBIfam" id="TIGR00115">
    <property type="entry name" value="tig"/>
    <property type="match status" value="1"/>
</dbReference>
<dbReference type="Gene3D" id="3.30.70.1050">
    <property type="entry name" value="Trigger factor ribosome-binding domain"/>
    <property type="match status" value="1"/>
</dbReference>
<dbReference type="InterPro" id="IPR037041">
    <property type="entry name" value="Trigger_fac_C_sf"/>
</dbReference>
<gene>
    <name evidence="9 12" type="primary">tig</name>
    <name evidence="12" type="ORF">P0082_12010</name>
</gene>
<evidence type="ECO:0000256" key="3">
    <source>
        <dbReference type="ARBA" id="ARBA00013194"/>
    </source>
</evidence>
<dbReference type="Gene3D" id="3.10.50.40">
    <property type="match status" value="1"/>
</dbReference>
<evidence type="ECO:0000256" key="7">
    <source>
        <dbReference type="ARBA" id="ARBA00023235"/>
    </source>
</evidence>
<evidence type="ECO:0000259" key="10">
    <source>
        <dbReference type="Pfam" id="PF05697"/>
    </source>
</evidence>
<evidence type="ECO:0000256" key="5">
    <source>
        <dbReference type="ARBA" id="ARBA00023110"/>
    </source>
</evidence>
<dbReference type="PANTHER" id="PTHR30560:SF3">
    <property type="entry name" value="TRIGGER FACTOR-LIKE PROTEIN TIG, CHLOROPLASTIC"/>
    <property type="match status" value="1"/>
</dbReference>
<sequence>MEEQHTVEALQGAKARVTFRVAGDETVNEYQKIVQKHAKSIELKGFRKGKTPVDLLERRFGKEFRAETFHEILEQCTKETLPNLEPKPLGYGQPYLCDSEGIELGGEASGTLIDSFQPGEALEFSVGYETAPEVPLPAPEGLEFEAVEVVVTEEDVAKEIEQLREQNGVMIERKDEAGRDGDILSMQFALQCVSSEEDGKETGKTEMLRTIVRIGQDDAHGFEPKVRAMKSGETSILKGHSFPDTPGVEEPLRGRIEDVQVEISSIRTRELPEPDDDFAQDIDENYETFDDLKKATRNKLEHDAEHVQQSYGLFQIYQHWTRTLEFAVPGSMVAYRTQSAMDAIRKRMDGNEANLMMYLGMSHGGDVQKGLQALEEDTMLGLFVDLVREKLLRNKGWQATDEDIDKELEHSAKHQGMTVADLKKRYEDQWDQVKDHLGREALSSKLSTELVTEAGKDGKAVKLGLVELKERLSGLEQTCRDAVYRKFSPFAEKGGLLGIRSEADTVENIEGQASGDI</sequence>
<dbReference type="GO" id="GO:0003755">
    <property type="term" value="F:peptidyl-prolyl cis-trans isomerase activity"/>
    <property type="evidence" value="ECO:0007669"/>
    <property type="project" value="UniProtKB-EC"/>
</dbReference>
<keyword evidence="9" id="KW-0132">Cell division</keyword>
<dbReference type="Pfam" id="PF05698">
    <property type="entry name" value="Trigger_C"/>
    <property type="match status" value="1"/>
</dbReference>
<dbReference type="RefSeq" id="WP_326927373.1">
    <property type="nucleotide sequence ID" value="NZ_CP123443.1"/>
</dbReference>
<comment type="catalytic activity">
    <reaction evidence="1 9">
        <text>[protein]-peptidylproline (omega=180) = [protein]-peptidylproline (omega=0)</text>
        <dbReference type="Rhea" id="RHEA:16237"/>
        <dbReference type="Rhea" id="RHEA-COMP:10747"/>
        <dbReference type="Rhea" id="RHEA-COMP:10748"/>
        <dbReference type="ChEBI" id="CHEBI:83833"/>
        <dbReference type="ChEBI" id="CHEBI:83834"/>
        <dbReference type="EC" id="5.2.1.8"/>
    </reaction>
</comment>
<feature type="domain" description="Trigger factor ribosome-binding bacterial" evidence="10">
    <location>
        <begin position="4"/>
        <end position="163"/>
    </location>
</feature>
<evidence type="ECO:0000313" key="12">
    <source>
        <dbReference type="EMBL" id="WGK69186.1"/>
    </source>
</evidence>
<dbReference type="Proteomes" id="UP001228690">
    <property type="component" value="Chromosome"/>
</dbReference>
<dbReference type="EMBL" id="CP123443">
    <property type="protein sequence ID" value="WGK69186.1"/>
    <property type="molecule type" value="Genomic_DNA"/>
</dbReference>
<evidence type="ECO:0000256" key="4">
    <source>
        <dbReference type="ARBA" id="ARBA00016902"/>
    </source>
</evidence>
<evidence type="ECO:0000256" key="6">
    <source>
        <dbReference type="ARBA" id="ARBA00023186"/>
    </source>
</evidence>
<comment type="similarity">
    <text evidence="2 9">Belongs to the FKBP-type PPIase family. Tig subfamily.</text>
</comment>
<dbReference type="EC" id="5.2.1.8" evidence="3 9"/>
<dbReference type="InterPro" id="IPR046357">
    <property type="entry name" value="PPIase_dom_sf"/>
</dbReference>
<keyword evidence="9" id="KW-0963">Cytoplasm</keyword>
<evidence type="ECO:0000256" key="8">
    <source>
        <dbReference type="ARBA" id="ARBA00029986"/>
    </source>
</evidence>